<feature type="transmembrane region" description="Helical" evidence="1">
    <location>
        <begin position="12"/>
        <end position="32"/>
    </location>
</feature>
<dbReference type="Pfam" id="PF07811">
    <property type="entry name" value="TadE"/>
    <property type="match status" value="1"/>
</dbReference>
<dbReference type="RefSeq" id="WP_039280643.1">
    <property type="nucleotide sequence ID" value="NZ_JTDI01000002.1"/>
</dbReference>
<evidence type="ECO:0000313" key="3">
    <source>
        <dbReference type="EMBL" id="KHK92326.1"/>
    </source>
</evidence>
<accession>A0A0B1ZP16</accession>
<dbReference type="STRING" id="1348853.LK12_05735"/>
<dbReference type="OrthoDB" id="7187024at2"/>
<feature type="domain" description="TadE-like" evidence="2">
    <location>
        <begin position="11"/>
        <end position="53"/>
    </location>
</feature>
<dbReference type="EMBL" id="JTDI01000002">
    <property type="protein sequence ID" value="KHK92326.1"/>
    <property type="molecule type" value="Genomic_DNA"/>
</dbReference>
<keyword evidence="1" id="KW-0812">Transmembrane</keyword>
<comment type="caution">
    <text evidence="3">The sequence shown here is derived from an EMBL/GenBank/DDBJ whole genome shotgun (WGS) entry which is preliminary data.</text>
</comment>
<evidence type="ECO:0000256" key="1">
    <source>
        <dbReference type="SAM" id="Phobius"/>
    </source>
</evidence>
<proteinExistence type="predicted"/>
<keyword evidence="1" id="KW-1133">Transmembrane helix</keyword>
<gene>
    <name evidence="3" type="ORF">LK12_05735</name>
</gene>
<sequence length="213" mass="22755">MLRRLRHETQGSTAAEFALILPIFLLFLLGIMDAGRYAWAFNRAEKATQIGARWAVATQIIPGGTSSTGLLNYSFAVSGGVPQGTVVDQTKFPGVSCQQSGTDLTTVACTCKGTCGFTYQIDADAQTAWNNLVARMQDIYPDITGANISIDYDWSGLGFAGDPHGADVAPLVTVSLRNVTFQPMTLYIFQQPIPVPSASYTLTMEDGQGAASN</sequence>
<protein>
    <submittedName>
        <fullName evidence="3">Pilus assembly protein TadE</fullName>
    </submittedName>
</protein>
<dbReference type="Proteomes" id="UP000031057">
    <property type="component" value="Unassembled WGS sequence"/>
</dbReference>
<evidence type="ECO:0000259" key="2">
    <source>
        <dbReference type="Pfam" id="PF07811"/>
    </source>
</evidence>
<dbReference type="InterPro" id="IPR012495">
    <property type="entry name" value="TadE-like_dom"/>
</dbReference>
<reference evidence="3 4" key="1">
    <citation type="submission" date="2014-10" db="EMBL/GenBank/DDBJ databases">
        <title>Genome sequence of Novosphingobium malaysiense MUSC 273(T).</title>
        <authorList>
            <person name="Lee L.-H."/>
        </authorList>
    </citation>
    <scope>NUCLEOTIDE SEQUENCE [LARGE SCALE GENOMIC DNA]</scope>
    <source>
        <strain evidence="3 4">MUSC 273</strain>
    </source>
</reference>
<keyword evidence="4" id="KW-1185">Reference proteome</keyword>
<dbReference type="AlphaFoldDB" id="A0A0B1ZP16"/>
<name>A0A0B1ZP16_9SPHN</name>
<evidence type="ECO:0000313" key="4">
    <source>
        <dbReference type="Proteomes" id="UP000031057"/>
    </source>
</evidence>
<keyword evidence="1" id="KW-0472">Membrane</keyword>
<organism evidence="3 4">
    <name type="scientific">Novosphingobium malaysiense</name>
    <dbReference type="NCBI Taxonomy" id="1348853"/>
    <lineage>
        <taxon>Bacteria</taxon>
        <taxon>Pseudomonadati</taxon>
        <taxon>Pseudomonadota</taxon>
        <taxon>Alphaproteobacteria</taxon>
        <taxon>Sphingomonadales</taxon>
        <taxon>Sphingomonadaceae</taxon>
        <taxon>Novosphingobium</taxon>
    </lineage>
</organism>